<comment type="caution">
    <text evidence="2">The sequence shown here is derived from an EMBL/GenBank/DDBJ whole genome shotgun (WGS) entry which is preliminary data.</text>
</comment>
<feature type="chain" id="PRO_5012313462" evidence="1">
    <location>
        <begin position="17"/>
        <end position="119"/>
    </location>
</feature>
<evidence type="ECO:0000313" key="2">
    <source>
        <dbReference type="EMBL" id="PAV61021.1"/>
    </source>
</evidence>
<feature type="signal peptide" evidence="1">
    <location>
        <begin position="1"/>
        <end position="16"/>
    </location>
</feature>
<sequence length="119" mass="14128">MFPIRYLVVFCRRILSFLYSVYDETCAYFDSEHISSRELEWHTLKKDFHKLIKCPICQIEYGYYISYSKENLCKACHKRSKLNPSSSFKYNCCPAFVNSNPPHRRIAAFKMMGKFKVLG</sequence>
<keyword evidence="1" id="KW-0732">Signal</keyword>
<dbReference type="AlphaFoldDB" id="A0A2A2JHD9"/>
<evidence type="ECO:0000313" key="3">
    <source>
        <dbReference type="Proteomes" id="UP000218231"/>
    </source>
</evidence>
<gene>
    <name evidence="2" type="ORF">WR25_04383</name>
</gene>
<protein>
    <submittedName>
        <fullName evidence="2">Uncharacterized protein</fullName>
    </submittedName>
</protein>
<accession>A0A2A2JHD9</accession>
<organism evidence="2 3">
    <name type="scientific">Diploscapter pachys</name>
    <dbReference type="NCBI Taxonomy" id="2018661"/>
    <lineage>
        <taxon>Eukaryota</taxon>
        <taxon>Metazoa</taxon>
        <taxon>Ecdysozoa</taxon>
        <taxon>Nematoda</taxon>
        <taxon>Chromadorea</taxon>
        <taxon>Rhabditida</taxon>
        <taxon>Rhabditina</taxon>
        <taxon>Rhabditomorpha</taxon>
        <taxon>Rhabditoidea</taxon>
        <taxon>Rhabditidae</taxon>
        <taxon>Diploscapter</taxon>
    </lineage>
</organism>
<dbReference type="Proteomes" id="UP000218231">
    <property type="component" value="Unassembled WGS sequence"/>
</dbReference>
<reference evidence="2 3" key="1">
    <citation type="journal article" date="2017" name="Curr. Biol.">
        <title>Genome architecture and evolution of a unichromosomal asexual nematode.</title>
        <authorList>
            <person name="Fradin H."/>
            <person name="Zegar C."/>
            <person name="Gutwein M."/>
            <person name="Lucas J."/>
            <person name="Kovtun M."/>
            <person name="Corcoran D."/>
            <person name="Baugh L.R."/>
            <person name="Kiontke K."/>
            <person name="Gunsalus K."/>
            <person name="Fitch D.H."/>
            <person name="Piano F."/>
        </authorList>
    </citation>
    <scope>NUCLEOTIDE SEQUENCE [LARGE SCALE GENOMIC DNA]</scope>
    <source>
        <strain evidence="2">PF1309</strain>
    </source>
</reference>
<proteinExistence type="predicted"/>
<evidence type="ECO:0000256" key="1">
    <source>
        <dbReference type="SAM" id="SignalP"/>
    </source>
</evidence>
<name>A0A2A2JHD9_9BILA</name>
<keyword evidence="3" id="KW-1185">Reference proteome</keyword>
<dbReference type="EMBL" id="LIAE01010440">
    <property type="protein sequence ID" value="PAV61021.1"/>
    <property type="molecule type" value="Genomic_DNA"/>
</dbReference>